<keyword evidence="2" id="KW-0547">Nucleotide-binding</keyword>
<gene>
    <name evidence="4" type="ORF">SAMN05444515_107134</name>
</gene>
<dbReference type="OrthoDB" id="9776634at2"/>
<keyword evidence="5" id="KW-1185">Reference proteome</keyword>
<keyword evidence="4" id="KW-0418">Kinase</keyword>
<dbReference type="InterPro" id="IPR031314">
    <property type="entry name" value="DNK_dom"/>
</dbReference>
<dbReference type="SUPFAM" id="SSF52540">
    <property type="entry name" value="P-loop containing nucleoside triphosphate hydrolases"/>
    <property type="match status" value="1"/>
</dbReference>
<feature type="active site" description="Proton acceptor" evidence="1">
    <location>
        <position position="91"/>
    </location>
</feature>
<feature type="binding site" evidence="2">
    <location>
        <begin position="143"/>
        <end position="147"/>
    </location>
    <ligand>
        <name>ATP</name>
        <dbReference type="ChEBI" id="CHEBI:30616"/>
    </ligand>
</feature>
<evidence type="ECO:0000256" key="2">
    <source>
        <dbReference type="PIRSR" id="PIRSR000705-3"/>
    </source>
</evidence>
<name>A0A1H7LGU3_9GAMM</name>
<dbReference type="EMBL" id="FOAA01000007">
    <property type="protein sequence ID" value="SEK98161.1"/>
    <property type="molecule type" value="Genomic_DNA"/>
</dbReference>
<sequence>MNQTELTEPSLIAVEGPIGVGKTSLATRLAEALGAELVLESPDHNPFLERFYQDPRHQALATQLFFLTQRLDQWQGLRRNASDMPALRVTDFVLDKDDLFAQVTLEEEEYRLYQRIRQGLQRDVVRPDLVIYLQAPVEILRERIAQRGRTYEKLMDSVYLQRLSDTYASFFYHYAEAPLLIVNAGEIDWVNRDDDFQQLLDFMRTVRAGRHYFNPLPSAV</sequence>
<reference evidence="5" key="1">
    <citation type="submission" date="2016-10" db="EMBL/GenBank/DDBJ databases">
        <authorList>
            <person name="Varghese N."/>
            <person name="Submissions S."/>
        </authorList>
    </citation>
    <scope>NUCLEOTIDE SEQUENCE [LARGE SCALE GENOMIC DNA]</scope>
    <source>
        <strain evidence="5">DSM 241</strain>
    </source>
</reference>
<dbReference type="InterPro" id="IPR050566">
    <property type="entry name" value="Deoxyribonucleoside_kinase"/>
</dbReference>
<dbReference type="PANTHER" id="PTHR10513:SF46">
    <property type="entry name" value="DEOXYGUANOSINE KINASE"/>
    <property type="match status" value="1"/>
</dbReference>
<dbReference type="GO" id="GO:0005524">
    <property type="term" value="F:ATP binding"/>
    <property type="evidence" value="ECO:0007669"/>
    <property type="project" value="UniProtKB-KW"/>
</dbReference>
<dbReference type="AlphaFoldDB" id="A0A1H7LGU3"/>
<feature type="domain" description="Deoxynucleoside kinase" evidence="3">
    <location>
        <begin position="12"/>
        <end position="203"/>
    </location>
</feature>
<feature type="binding site" evidence="2">
    <location>
        <begin position="16"/>
        <end position="24"/>
    </location>
    <ligand>
        <name>ATP</name>
        <dbReference type="ChEBI" id="CHEBI:30616"/>
    </ligand>
</feature>
<dbReference type="GO" id="GO:0005737">
    <property type="term" value="C:cytoplasm"/>
    <property type="evidence" value="ECO:0007669"/>
    <property type="project" value="TreeGrafter"/>
</dbReference>
<dbReference type="Pfam" id="PF01712">
    <property type="entry name" value="dNK"/>
    <property type="match status" value="1"/>
</dbReference>
<evidence type="ECO:0000259" key="3">
    <source>
        <dbReference type="Pfam" id="PF01712"/>
    </source>
</evidence>
<dbReference type="InterPro" id="IPR027417">
    <property type="entry name" value="P-loop_NTPase"/>
</dbReference>
<dbReference type="PANTHER" id="PTHR10513">
    <property type="entry name" value="DEOXYNUCLEOSIDE KINASE"/>
    <property type="match status" value="1"/>
</dbReference>
<keyword evidence="4" id="KW-0808">Transferase</keyword>
<evidence type="ECO:0000313" key="5">
    <source>
        <dbReference type="Proteomes" id="UP000199256"/>
    </source>
</evidence>
<dbReference type="GO" id="GO:0019136">
    <property type="term" value="F:deoxynucleoside kinase activity"/>
    <property type="evidence" value="ECO:0007669"/>
    <property type="project" value="InterPro"/>
</dbReference>
<evidence type="ECO:0000256" key="1">
    <source>
        <dbReference type="PIRSR" id="PIRSR000705-1"/>
    </source>
</evidence>
<dbReference type="Gene3D" id="3.40.50.300">
    <property type="entry name" value="P-loop containing nucleotide triphosphate hydrolases"/>
    <property type="match status" value="1"/>
</dbReference>
<dbReference type="CDD" id="cd01673">
    <property type="entry name" value="dNK"/>
    <property type="match status" value="1"/>
</dbReference>
<dbReference type="STRING" id="1396821.SAMN05444515_107134"/>
<dbReference type="PIRSF" id="PIRSF000705">
    <property type="entry name" value="DNK"/>
    <property type="match status" value="1"/>
</dbReference>
<keyword evidence="2" id="KW-0067">ATP-binding</keyword>
<dbReference type="RefSeq" id="WP_090253179.1">
    <property type="nucleotide sequence ID" value="NZ_FOAA01000007.1"/>
</dbReference>
<proteinExistence type="predicted"/>
<accession>A0A1H7LGU3</accession>
<evidence type="ECO:0000313" key="4">
    <source>
        <dbReference type="EMBL" id="SEK98161.1"/>
    </source>
</evidence>
<dbReference type="InterPro" id="IPR002624">
    <property type="entry name" value="DCK/DGK"/>
</dbReference>
<dbReference type="Proteomes" id="UP000199256">
    <property type="component" value="Unassembled WGS sequence"/>
</dbReference>
<protein>
    <submittedName>
        <fullName evidence="4">Deoxyadenosine/deoxycytidine kinase</fullName>
    </submittedName>
</protein>
<organism evidence="4 5">
    <name type="scientific">Ectothiorhodospira marina</name>
    <dbReference type="NCBI Taxonomy" id="1396821"/>
    <lineage>
        <taxon>Bacteria</taxon>
        <taxon>Pseudomonadati</taxon>
        <taxon>Pseudomonadota</taxon>
        <taxon>Gammaproteobacteria</taxon>
        <taxon>Chromatiales</taxon>
        <taxon>Ectothiorhodospiraceae</taxon>
        <taxon>Ectothiorhodospira</taxon>
    </lineage>
</organism>